<organism evidence="6 7">
    <name type="scientific">Jonesia denitrificans (strain ATCC 14870 / DSM 20603 / BCRC 15368 / CIP 55.134 / JCM 11481 / NBRC 15587 / NCTC 10816 / Prevot 55134)</name>
    <name type="common">Listeria denitrificans</name>
    <dbReference type="NCBI Taxonomy" id="471856"/>
    <lineage>
        <taxon>Bacteria</taxon>
        <taxon>Bacillati</taxon>
        <taxon>Actinomycetota</taxon>
        <taxon>Actinomycetes</taxon>
        <taxon>Micrococcales</taxon>
        <taxon>Jonesiaceae</taxon>
        <taxon>Jonesia</taxon>
    </lineage>
</organism>
<sequence>MHISAARLAHSYGGHNVLGPLDATFGPGVTGVLGPNGAGKSTLLRIIATATRPSVGRLQFDGQELRGVRSIRQARTTIGYLPQDVAFYPDFTVEDAIHYAGWQRGVSRHQRRTQVPEIVAEVGLADQTTVPVKKLSGGMRQRVGLASALIGDPRILLLDEPTVGLDPAQRLDFRAAIRRRPHATTIVSTHLVEEVRALCDRVLVVNKGAVLFDGTPQELAQLGDQIPVDAQDMGDSPMERGYMAALHPGVLRG</sequence>
<reference evidence="6 7" key="1">
    <citation type="journal article" date="2009" name="Stand. Genomic Sci.">
        <title>Complete genome sequence of Jonesia denitrificans type strain (Prevot 55134).</title>
        <authorList>
            <person name="Pukall R."/>
            <person name="Gehrich-Schroter G."/>
            <person name="Lapidus A."/>
            <person name="Nolan M."/>
            <person name="Glavina Del Rio T."/>
            <person name="Lucas S."/>
            <person name="Chen F."/>
            <person name="Tice H."/>
            <person name="Pitluck S."/>
            <person name="Cheng J.F."/>
            <person name="Copeland A."/>
            <person name="Saunders E."/>
            <person name="Brettin T."/>
            <person name="Detter J.C."/>
            <person name="Bruce D."/>
            <person name="Goodwin L."/>
            <person name="Pati A."/>
            <person name="Ivanova N."/>
            <person name="Mavromatis K."/>
            <person name="Ovchinnikova G."/>
            <person name="Chen A."/>
            <person name="Palaniappan K."/>
            <person name="Land M."/>
            <person name="Hauser L."/>
            <person name="Chang Y.J."/>
            <person name="Jeffries C.D."/>
            <person name="Chain P."/>
            <person name="Goker M."/>
            <person name="Bristow J."/>
            <person name="Eisen J.A."/>
            <person name="Markowitz V."/>
            <person name="Hugenholtz P."/>
            <person name="Kyrpides N.C."/>
            <person name="Klenk H.P."/>
            <person name="Han C."/>
        </authorList>
    </citation>
    <scope>NUCLEOTIDE SEQUENCE [LARGE SCALE GENOMIC DNA]</scope>
    <source>
        <strain evidence="7">ATCC 14870 / DSM 20603 / BCRC 15368 / CIP 55.134 / JCM 11481 / NBRC 15587 / NCTC 10816 / Prevot 55134</strain>
    </source>
</reference>
<dbReference type="GO" id="GO:0016887">
    <property type="term" value="F:ATP hydrolysis activity"/>
    <property type="evidence" value="ECO:0007669"/>
    <property type="project" value="InterPro"/>
</dbReference>
<comment type="similarity">
    <text evidence="1">Belongs to the ABC transporter superfamily.</text>
</comment>
<dbReference type="PROSITE" id="PS00211">
    <property type="entry name" value="ABC_TRANSPORTER_1"/>
    <property type="match status" value="1"/>
</dbReference>
<protein>
    <submittedName>
        <fullName evidence="6">ABC transporter related</fullName>
    </submittedName>
</protein>
<dbReference type="KEGG" id="jde:Jden_0221"/>
<accession>C7QYP8</accession>
<dbReference type="EMBL" id="CP001706">
    <property type="protein sequence ID" value="ACV07895.1"/>
    <property type="molecule type" value="Genomic_DNA"/>
</dbReference>
<dbReference type="InterPro" id="IPR027417">
    <property type="entry name" value="P-loop_NTPase"/>
</dbReference>
<dbReference type="Pfam" id="PF00005">
    <property type="entry name" value="ABC_tran"/>
    <property type="match status" value="1"/>
</dbReference>
<evidence type="ECO:0000313" key="6">
    <source>
        <dbReference type="EMBL" id="ACV07895.1"/>
    </source>
</evidence>
<dbReference type="HOGENOM" id="CLU_000604_1_2_11"/>
<evidence type="ECO:0000256" key="3">
    <source>
        <dbReference type="ARBA" id="ARBA00022741"/>
    </source>
</evidence>
<name>C7QYP8_JONDD</name>
<gene>
    <name evidence="6" type="ordered locus">Jden_0221</name>
</gene>
<dbReference type="InterPro" id="IPR003593">
    <property type="entry name" value="AAA+_ATPase"/>
</dbReference>
<dbReference type="AlphaFoldDB" id="C7QYP8"/>
<keyword evidence="2" id="KW-0813">Transport</keyword>
<dbReference type="PANTHER" id="PTHR43335:SF2">
    <property type="entry name" value="ABC TRANSPORTER, ATP-BINDING PROTEIN"/>
    <property type="match status" value="1"/>
</dbReference>
<dbReference type="OrthoDB" id="9804819at2"/>
<feature type="domain" description="ABC transporter" evidence="5">
    <location>
        <begin position="3"/>
        <end position="232"/>
    </location>
</feature>
<dbReference type="GO" id="GO:0005524">
    <property type="term" value="F:ATP binding"/>
    <property type="evidence" value="ECO:0007669"/>
    <property type="project" value="UniProtKB-KW"/>
</dbReference>
<dbReference type="SMART" id="SM00382">
    <property type="entry name" value="AAA"/>
    <property type="match status" value="1"/>
</dbReference>
<dbReference type="InterPro" id="IPR003439">
    <property type="entry name" value="ABC_transporter-like_ATP-bd"/>
</dbReference>
<dbReference type="STRING" id="471856.Jden_0221"/>
<dbReference type="PANTHER" id="PTHR43335">
    <property type="entry name" value="ABC TRANSPORTER, ATP-BINDING PROTEIN"/>
    <property type="match status" value="1"/>
</dbReference>
<evidence type="ECO:0000256" key="1">
    <source>
        <dbReference type="ARBA" id="ARBA00005417"/>
    </source>
</evidence>
<dbReference type="eggNOG" id="COG1131">
    <property type="taxonomic scope" value="Bacteria"/>
</dbReference>
<dbReference type="Proteomes" id="UP000000628">
    <property type="component" value="Chromosome"/>
</dbReference>
<keyword evidence="4" id="KW-0067">ATP-binding</keyword>
<keyword evidence="7" id="KW-1185">Reference proteome</keyword>
<evidence type="ECO:0000256" key="4">
    <source>
        <dbReference type="ARBA" id="ARBA00022840"/>
    </source>
</evidence>
<dbReference type="InterPro" id="IPR017871">
    <property type="entry name" value="ABC_transporter-like_CS"/>
</dbReference>
<proteinExistence type="inferred from homology"/>
<keyword evidence="3" id="KW-0547">Nucleotide-binding</keyword>
<evidence type="ECO:0000313" key="7">
    <source>
        <dbReference type="Proteomes" id="UP000000628"/>
    </source>
</evidence>
<evidence type="ECO:0000256" key="2">
    <source>
        <dbReference type="ARBA" id="ARBA00022448"/>
    </source>
</evidence>
<dbReference type="SUPFAM" id="SSF52540">
    <property type="entry name" value="P-loop containing nucleoside triphosphate hydrolases"/>
    <property type="match status" value="1"/>
</dbReference>
<dbReference type="PROSITE" id="PS50893">
    <property type="entry name" value="ABC_TRANSPORTER_2"/>
    <property type="match status" value="1"/>
</dbReference>
<dbReference type="Gene3D" id="3.40.50.300">
    <property type="entry name" value="P-loop containing nucleotide triphosphate hydrolases"/>
    <property type="match status" value="1"/>
</dbReference>
<evidence type="ECO:0000259" key="5">
    <source>
        <dbReference type="PROSITE" id="PS50893"/>
    </source>
</evidence>